<dbReference type="Gene3D" id="2.60.210.10">
    <property type="entry name" value="Apoptosis, Tumor Necrosis Factor Receptor Associated Protein 2, Chain A"/>
    <property type="match status" value="1"/>
</dbReference>
<dbReference type="InterPro" id="IPR000210">
    <property type="entry name" value="BTB/POZ_dom"/>
</dbReference>
<feature type="domain" description="BTB" evidence="1">
    <location>
        <begin position="197"/>
        <end position="255"/>
    </location>
</feature>
<proteinExistence type="predicted"/>
<dbReference type="SUPFAM" id="SSF54695">
    <property type="entry name" value="POZ domain"/>
    <property type="match status" value="1"/>
</dbReference>
<dbReference type="SUPFAM" id="SSF49599">
    <property type="entry name" value="TRAF domain-like"/>
    <property type="match status" value="1"/>
</dbReference>
<dbReference type="PANTHER" id="PTHR47022">
    <property type="entry name" value="BTB AND MATH DOMAIN-CONTAINING PROTEIN 36-RELATED"/>
    <property type="match status" value="1"/>
</dbReference>
<accession>A0AAD4MEF0</accession>
<dbReference type="AlphaFoldDB" id="A0AAD4MEF0"/>
<reference evidence="2" key="1">
    <citation type="submission" date="2022-01" db="EMBL/GenBank/DDBJ databases">
        <title>Genome Sequence Resource for Two Populations of Ditylenchus destructor, the Migratory Endoparasitic Phytonematode.</title>
        <authorList>
            <person name="Zhang H."/>
            <person name="Lin R."/>
            <person name="Xie B."/>
        </authorList>
    </citation>
    <scope>NUCLEOTIDE SEQUENCE</scope>
    <source>
        <strain evidence="2">BazhouSP</strain>
    </source>
</reference>
<organism evidence="2 3">
    <name type="scientific">Ditylenchus destructor</name>
    <dbReference type="NCBI Taxonomy" id="166010"/>
    <lineage>
        <taxon>Eukaryota</taxon>
        <taxon>Metazoa</taxon>
        <taxon>Ecdysozoa</taxon>
        <taxon>Nematoda</taxon>
        <taxon>Chromadorea</taxon>
        <taxon>Rhabditida</taxon>
        <taxon>Tylenchina</taxon>
        <taxon>Tylenchomorpha</taxon>
        <taxon>Sphaerularioidea</taxon>
        <taxon>Anguinidae</taxon>
        <taxon>Anguininae</taxon>
        <taxon>Ditylenchus</taxon>
    </lineage>
</organism>
<evidence type="ECO:0000313" key="3">
    <source>
        <dbReference type="Proteomes" id="UP001201812"/>
    </source>
</evidence>
<dbReference type="PANTHER" id="PTHR47022:SF1">
    <property type="entry name" value="BTB AND MATH DOMAIN-CONTAINING PROTEIN 36-RELATED"/>
    <property type="match status" value="1"/>
</dbReference>
<dbReference type="Gene3D" id="3.30.710.10">
    <property type="entry name" value="Potassium Channel Kv1.1, Chain A"/>
    <property type="match status" value="1"/>
</dbReference>
<dbReference type="CDD" id="cd18186">
    <property type="entry name" value="BTB_POZ_ZBTB_KLHL-like"/>
    <property type="match status" value="1"/>
</dbReference>
<name>A0AAD4MEF0_9BILA</name>
<gene>
    <name evidence="2" type="ORF">DdX_22193</name>
</gene>
<dbReference type="InterPro" id="IPR008974">
    <property type="entry name" value="TRAF-like"/>
</dbReference>
<keyword evidence="3" id="KW-1185">Reference proteome</keyword>
<protein>
    <submittedName>
        <fullName evidence="2">BTB/POZ domain-containing protein</fullName>
    </submittedName>
</protein>
<dbReference type="EMBL" id="JAKKPZ010001031">
    <property type="protein sequence ID" value="KAI1690968.1"/>
    <property type="molecule type" value="Genomic_DNA"/>
</dbReference>
<evidence type="ECO:0000313" key="2">
    <source>
        <dbReference type="EMBL" id="KAI1690968.1"/>
    </source>
</evidence>
<sequence>MSQIIMTANHHPESSESIYGVTNILLAKHGNVELCIPCALWHKTKDIIRKNLNSNFGGKQNKNGWGLLDLATCDKLLDPEEGYIKDDTIVLQVDVDAEIPLGIHFDEAFLCIYRISPPCNEARAISDLKQLKKEIEYAASDCRTKAILLDEIVESSPNPPCVASSTIKEETSDQEVISNARALEILDKLESSSLAQSDGVLIVESNRITIHKMYLAMFSKYFNILFLGEFKESNQDEIVLEAVGYTDILELLIEYAQQYKSVDDVKQLKAELEYELLDEKTRSLIFDSITS</sequence>
<dbReference type="Proteomes" id="UP001201812">
    <property type="component" value="Unassembled WGS sequence"/>
</dbReference>
<dbReference type="Pfam" id="PF00651">
    <property type="entry name" value="BTB"/>
    <property type="match status" value="1"/>
</dbReference>
<dbReference type="PROSITE" id="PS50097">
    <property type="entry name" value="BTB"/>
    <property type="match status" value="1"/>
</dbReference>
<dbReference type="InterPro" id="IPR011333">
    <property type="entry name" value="SKP1/BTB/POZ_sf"/>
</dbReference>
<evidence type="ECO:0000259" key="1">
    <source>
        <dbReference type="PROSITE" id="PS50097"/>
    </source>
</evidence>
<comment type="caution">
    <text evidence="2">The sequence shown here is derived from an EMBL/GenBank/DDBJ whole genome shotgun (WGS) entry which is preliminary data.</text>
</comment>